<name>A0ABV3TSC5_9GAMM</name>
<accession>A0ABV3TSC5</accession>
<proteinExistence type="predicted"/>
<dbReference type="Pfam" id="PF14248">
    <property type="entry name" value="DUF4345"/>
    <property type="match status" value="1"/>
</dbReference>
<comment type="caution">
    <text evidence="2">The sequence shown here is derived from an EMBL/GenBank/DDBJ whole genome shotgun (WGS) entry which is preliminary data.</text>
</comment>
<protein>
    <submittedName>
        <fullName evidence="2">DUF4345 family protein</fullName>
    </submittedName>
</protein>
<keyword evidence="1" id="KW-0472">Membrane</keyword>
<dbReference type="InterPro" id="IPR025597">
    <property type="entry name" value="DUF4345"/>
</dbReference>
<feature type="transmembrane region" description="Helical" evidence="1">
    <location>
        <begin position="98"/>
        <end position="118"/>
    </location>
</feature>
<feature type="transmembrane region" description="Helical" evidence="1">
    <location>
        <begin position="46"/>
        <end position="63"/>
    </location>
</feature>
<dbReference type="RefSeq" id="WP_368374629.1">
    <property type="nucleotide sequence ID" value="NZ_JBFRYB010000001.1"/>
</dbReference>
<sequence>MAIFLIYLMLSWWGIGAWLLFDPAALEAYAGVAALTPTGLTELRAMYGGMELAIGSATLLALLRPYWRCHVLFLNGVILGGIAAGRLVGVALDGNISVYTLAVLTFELSAVAICLLLARGLQRSGE</sequence>
<feature type="transmembrane region" description="Helical" evidence="1">
    <location>
        <begin position="70"/>
        <end position="92"/>
    </location>
</feature>
<gene>
    <name evidence="2" type="ORF">AB4875_03350</name>
</gene>
<dbReference type="EMBL" id="JBFRYB010000001">
    <property type="protein sequence ID" value="MEX1664508.1"/>
    <property type="molecule type" value="Genomic_DNA"/>
</dbReference>
<keyword evidence="3" id="KW-1185">Reference proteome</keyword>
<evidence type="ECO:0000313" key="3">
    <source>
        <dbReference type="Proteomes" id="UP001557484"/>
    </source>
</evidence>
<keyword evidence="1" id="KW-1133">Transmembrane helix</keyword>
<evidence type="ECO:0000313" key="2">
    <source>
        <dbReference type="EMBL" id="MEX1664508.1"/>
    </source>
</evidence>
<reference evidence="2 3" key="1">
    <citation type="journal article" date="2011" name="Int. J. Syst. Evol. Microbiol.">
        <title>Zhongshania antarctica gen. nov., sp. nov. and Zhongshania guokunii sp. nov., gammaproteobacteria respectively isolated from coastal attached (fast) ice and surface seawater of the Antarctic.</title>
        <authorList>
            <person name="Li H.J."/>
            <person name="Zhang X.Y."/>
            <person name="Chen C.X."/>
            <person name="Zhang Y.J."/>
            <person name="Gao Z.M."/>
            <person name="Yu Y."/>
            <person name="Chen X.L."/>
            <person name="Chen B."/>
            <person name="Zhang Y.Z."/>
        </authorList>
    </citation>
    <scope>NUCLEOTIDE SEQUENCE [LARGE SCALE GENOMIC DNA]</scope>
    <source>
        <strain evidence="2 3">R06B22</strain>
    </source>
</reference>
<organism evidence="2 3">
    <name type="scientific">Zhongshania arctica</name>
    <dbReference type="NCBI Taxonomy" id="3238302"/>
    <lineage>
        <taxon>Bacteria</taxon>
        <taxon>Pseudomonadati</taxon>
        <taxon>Pseudomonadota</taxon>
        <taxon>Gammaproteobacteria</taxon>
        <taxon>Cellvibrionales</taxon>
        <taxon>Spongiibacteraceae</taxon>
        <taxon>Zhongshania</taxon>
    </lineage>
</organism>
<evidence type="ECO:0000256" key="1">
    <source>
        <dbReference type="SAM" id="Phobius"/>
    </source>
</evidence>
<keyword evidence="1" id="KW-0812">Transmembrane</keyword>
<dbReference type="Proteomes" id="UP001557484">
    <property type="component" value="Unassembled WGS sequence"/>
</dbReference>